<accession>A0A0P1I8N5</accession>
<dbReference type="Gene3D" id="1.20.120.530">
    <property type="entry name" value="GntR ligand-binding domain-like"/>
    <property type="match status" value="1"/>
</dbReference>
<keyword evidence="2" id="KW-0238">DNA-binding</keyword>
<dbReference type="AlphaFoldDB" id="A0A0P1I8N5"/>
<dbReference type="Proteomes" id="UP000051870">
    <property type="component" value="Unassembled WGS sequence"/>
</dbReference>
<evidence type="ECO:0000256" key="1">
    <source>
        <dbReference type="ARBA" id="ARBA00023015"/>
    </source>
</evidence>
<feature type="domain" description="HTH gntR-type" evidence="4">
    <location>
        <begin position="13"/>
        <end position="80"/>
    </location>
</feature>
<dbReference type="STRING" id="1715693.PH7735_02028"/>
<dbReference type="CDD" id="cd07377">
    <property type="entry name" value="WHTH_GntR"/>
    <property type="match status" value="1"/>
</dbReference>
<organism evidence="5 6">
    <name type="scientific">Shimia thalassica</name>
    <dbReference type="NCBI Taxonomy" id="1715693"/>
    <lineage>
        <taxon>Bacteria</taxon>
        <taxon>Pseudomonadati</taxon>
        <taxon>Pseudomonadota</taxon>
        <taxon>Alphaproteobacteria</taxon>
        <taxon>Rhodobacterales</taxon>
        <taxon>Roseobacteraceae</taxon>
    </lineage>
</organism>
<dbReference type="PANTHER" id="PTHR43537">
    <property type="entry name" value="TRANSCRIPTIONAL REGULATOR, GNTR FAMILY"/>
    <property type="match status" value="1"/>
</dbReference>
<dbReference type="Gene3D" id="1.10.10.10">
    <property type="entry name" value="Winged helix-like DNA-binding domain superfamily/Winged helix DNA-binding domain"/>
    <property type="match status" value="1"/>
</dbReference>
<dbReference type="Pfam" id="PF07729">
    <property type="entry name" value="FCD"/>
    <property type="match status" value="1"/>
</dbReference>
<reference evidence="6" key="1">
    <citation type="submission" date="2015-09" db="EMBL/GenBank/DDBJ databases">
        <authorList>
            <person name="Rodrigo-Torres Lidia"/>
            <person name="Arahal R.David."/>
        </authorList>
    </citation>
    <scope>NUCLEOTIDE SEQUENCE [LARGE SCALE GENOMIC DNA]</scope>
    <source>
        <strain evidence="6">CECT 7735</strain>
    </source>
</reference>
<dbReference type="SMART" id="SM00895">
    <property type="entry name" value="FCD"/>
    <property type="match status" value="1"/>
</dbReference>
<dbReference type="InterPro" id="IPR000524">
    <property type="entry name" value="Tscrpt_reg_HTH_GntR"/>
</dbReference>
<keyword evidence="6" id="KW-1185">Reference proteome</keyword>
<dbReference type="InterPro" id="IPR011711">
    <property type="entry name" value="GntR_C"/>
</dbReference>
<dbReference type="SUPFAM" id="SSF46785">
    <property type="entry name" value="Winged helix' DNA-binding domain"/>
    <property type="match status" value="1"/>
</dbReference>
<dbReference type="PROSITE" id="PS50949">
    <property type="entry name" value="HTH_GNTR"/>
    <property type="match status" value="1"/>
</dbReference>
<evidence type="ECO:0000259" key="4">
    <source>
        <dbReference type="PROSITE" id="PS50949"/>
    </source>
</evidence>
<dbReference type="InterPro" id="IPR008920">
    <property type="entry name" value="TF_FadR/GntR_C"/>
</dbReference>
<dbReference type="InterPro" id="IPR036390">
    <property type="entry name" value="WH_DNA-bd_sf"/>
</dbReference>
<gene>
    <name evidence="5" type="primary">ydfH_4</name>
    <name evidence="5" type="ORF">PH7735_02028</name>
</gene>
<keyword evidence="1" id="KW-0805">Transcription regulation</keyword>
<proteinExistence type="predicted"/>
<protein>
    <submittedName>
        <fullName evidence="5">Putative HTH-type transcriptional regulator YdfH</fullName>
    </submittedName>
</protein>
<dbReference type="SMART" id="SM00345">
    <property type="entry name" value="HTH_GNTR"/>
    <property type="match status" value="1"/>
</dbReference>
<evidence type="ECO:0000313" key="6">
    <source>
        <dbReference type="Proteomes" id="UP000051870"/>
    </source>
</evidence>
<dbReference type="GO" id="GO:0003700">
    <property type="term" value="F:DNA-binding transcription factor activity"/>
    <property type="evidence" value="ECO:0007669"/>
    <property type="project" value="InterPro"/>
</dbReference>
<dbReference type="InterPro" id="IPR036388">
    <property type="entry name" value="WH-like_DNA-bd_sf"/>
</dbReference>
<name>A0A0P1I8N5_9RHOB</name>
<dbReference type="Pfam" id="PF00392">
    <property type="entry name" value="GntR"/>
    <property type="match status" value="1"/>
</dbReference>
<keyword evidence="3" id="KW-0804">Transcription</keyword>
<dbReference type="EMBL" id="CYTW01000002">
    <property type="protein sequence ID" value="CUJ98031.1"/>
    <property type="molecule type" value="Genomic_DNA"/>
</dbReference>
<evidence type="ECO:0000313" key="5">
    <source>
        <dbReference type="EMBL" id="CUJ98031.1"/>
    </source>
</evidence>
<sequence length="229" mass="25582">MDRPGSLKIVIPQSLSEIAADHIREAIILGDFRLGDPLTENALSKLLGISKTPVREAIAALKREGILQGDSQKGARVFTLNPDQLHQMCVYRFTLETAAVRMAMKVDPEGLILRLETICQDMTKARDTHDFAGYLKLDRHFHDAFFEFAGNQFLREGYGSVGPKVATLRTYLSLAPKRVDTSYGEHIQITQMLKASRIEDALNILHEQIDRGSHAIDEITKTRLASPAQ</sequence>
<dbReference type="GO" id="GO:0003677">
    <property type="term" value="F:DNA binding"/>
    <property type="evidence" value="ECO:0007669"/>
    <property type="project" value="UniProtKB-KW"/>
</dbReference>
<evidence type="ECO:0000256" key="2">
    <source>
        <dbReference type="ARBA" id="ARBA00023125"/>
    </source>
</evidence>
<dbReference type="PANTHER" id="PTHR43537:SF24">
    <property type="entry name" value="GLUCONATE OPERON TRANSCRIPTIONAL REPRESSOR"/>
    <property type="match status" value="1"/>
</dbReference>
<evidence type="ECO:0000256" key="3">
    <source>
        <dbReference type="ARBA" id="ARBA00023163"/>
    </source>
</evidence>
<dbReference type="SUPFAM" id="SSF48008">
    <property type="entry name" value="GntR ligand-binding domain-like"/>
    <property type="match status" value="1"/>
</dbReference>